<protein>
    <submittedName>
        <fullName evidence="3">Glutathione S-transferase</fullName>
    </submittedName>
</protein>
<dbReference type="Proteomes" id="UP000196138">
    <property type="component" value="Chromosome"/>
</dbReference>
<dbReference type="PANTHER" id="PTHR42673">
    <property type="entry name" value="MALEYLACETOACETATE ISOMERASE"/>
    <property type="match status" value="1"/>
</dbReference>
<dbReference type="Pfam" id="PF13410">
    <property type="entry name" value="GST_C_2"/>
    <property type="match status" value="1"/>
</dbReference>
<organism evidence="3 4">
    <name type="scientific">Comamonas serinivorans</name>
    <dbReference type="NCBI Taxonomy" id="1082851"/>
    <lineage>
        <taxon>Bacteria</taxon>
        <taxon>Pseudomonadati</taxon>
        <taxon>Pseudomonadota</taxon>
        <taxon>Betaproteobacteria</taxon>
        <taxon>Burkholderiales</taxon>
        <taxon>Comamonadaceae</taxon>
        <taxon>Comamonas</taxon>
    </lineage>
</organism>
<evidence type="ECO:0000259" key="2">
    <source>
        <dbReference type="PROSITE" id="PS50405"/>
    </source>
</evidence>
<keyword evidence="3" id="KW-0808">Transferase</keyword>
<dbReference type="AlphaFoldDB" id="A0A1Y0EQ46"/>
<dbReference type="GO" id="GO:0016034">
    <property type="term" value="F:maleylacetoacetate isomerase activity"/>
    <property type="evidence" value="ECO:0007669"/>
    <property type="project" value="TreeGrafter"/>
</dbReference>
<reference evidence="3 4" key="1">
    <citation type="submission" date="2017-05" db="EMBL/GenBank/DDBJ databases">
        <authorList>
            <person name="Song R."/>
            <person name="Chenine A.L."/>
            <person name="Ruprecht R.M."/>
        </authorList>
    </citation>
    <scope>NUCLEOTIDE SEQUENCE [LARGE SCALE GENOMIC DNA]</scope>
    <source>
        <strain evidence="3 4">DSM 26136</strain>
    </source>
</reference>
<evidence type="ECO:0000259" key="1">
    <source>
        <dbReference type="PROSITE" id="PS50404"/>
    </source>
</evidence>
<dbReference type="RefSeq" id="WP_087281769.1">
    <property type="nucleotide sequence ID" value="NZ_CP021455.1"/>
</dbReference>
<dbReference type="Gene3D" id="1.20.1050.10">
    <property type="match status" value="1"/>
</dbReference>
<dbReference type="SFLD" id="SFLDS00019">
    <property type="entry name" value="Glutathione_Transferase_(cytos"/>
    <property type="match status" value="1"/>
</dbReference>
<gene>
    <name evidence="3" type="ORF">CCO03_13240</name>
</gene>
<name>A0A1Y0EQ46_9BURK</name>
<dbReference type="PROSITE" id="PS50405">
    <property type="entry name" value="GST_CTER"/>
    <property type="match status" value="1"/>
</dbReference>
<dbReference type="GO" id="GO:0004364">
    <property type="term" value="F:glutathione transferase activity"/>
    <property type="evidence" value="ECO:0007669"/>
    <property type="project" value="TreeGrafter"/>
</dbReference>
<evidence type="ECO:0000313" key="3">
    <source>
        <dbReference type="EMBL" id="ARU05521.1"/>
    </source>
</evidence>
<dbReference type="InterPro" id="IPR004045">
    <property type="entry name" value="Glutathione_S-Trfase_N"/>
</dbReference>
<dbReference type="KEGG" id="cser:CCO03_13240"/>
<dbReference type="GO" id="GO:0006559">
    <property type="term" value="P:L-phenylalanine catabolic process"/>
    <property type="evidence" value="ECO:0007669"/>
    <property type="project" value="TreeGrafter"/>
</dbReference>
<dbReference type="InterPro" id="IPR036282">
    <property type="entry name" value="Glutathione-S-Trfase_C_sf"/>
</dbReference>
<dbReference type="InterPro" id="IPR040079">
    <property type="entry name" value="Glutathione_S-Trfase"/>
</dbReference>
<dbReference type="EMBL" id="CP021455">
    <property type="protein sequence ID" value="ARU05521.1"/>
    <property type="molecule type" value="Genomic_DNA"/>
</dbReference>
<dbReference type="InterPro" id="IPR010987">
    <property type="entry name" value="Glutathione-S-Trfase_C-like"/>
</dbReference>
<dbReference type="OrthoDB" id="509852at2"/>
<dbReference type="Pfam" id="PF13417">
    <property type="entry name" value="GST_N_3"/>
    <property type="match status" value="1"/>
</dbReference>
<dbReference type="GO" id="GO:0006749">
    <property type="term" value="P:glutathione metabolic process"/>
    <property type="evidence" value="ECO:0007669"/>
    <property type="project" value="TreeGrafter"/>
</dbReference>
<proteinExistence type="predicted"/>
<dbReference type="InterPro" id="IPR036249">
    <property type="entry name" value="Thioredoxin-like_sf"/>
</dbReference>
<accession>A0A1Y0EQ46</accession>
<dbReference type="CDD" id="cd00299">
    <property type="entry name" value="GST_C_family"/>
    <property type="match status" value="1"/>
</dbReference>
<dbReference type="Gene3D" id="3.40.30.10">
    <property type="entry name" value="Glutaredoxin"/>
    <property type="match status" value="1"/>
</dbReference>
<dbReference type="PANTHER" id="PTHR42673:SF21">
    <property type="entry name" value="GLUTATHIONE S-TRANSFERASE YFCF"/>
    <property type="match status" value="1"/>
</dbReference>
<feature type="domain" description="GST N-terminal" evidence="1">
    <location>
        <begin position="1"/>
        <end position="77"/>
    </location>
</feature>
<dbReference type="PROSITE" id="PS50404">
    <property type="entry name" value="GST_NTER"/>
    <property type="match status" value="1"/>
</dbReference>
<dbReference type="SFLD" id="SFLDG00358">
    <property type="entry name" value="Main_(cytGST)"/>
    <property type="match status" value="1"/>
</dbReference>
<dbReference type="CDD" id="cd00570">
    <property type="entry name" value="GST_N_family"/>
    <property type="match status" value="1"/>
</dbReference>
<keyword evidence="4" id="KW-1185">Reference proteome</keyword>
<evidence type="ECO:0000313" key="4">
    <source>
        <dbReference type="Proteomes" id="UP000196138"/>
    </source>
</evidence>
<dbReference type="SUPFAM" id="SSF47616">
    <property type="entry name" value="GST C-terminal domain-like"/>
    <property type="match status" value="1"/>
</dbReference>
<dbReference type="SUPFAM" id="SSF52833">
    <property type="entry name" value="Thioredoxin-like"/>
    <property type="match status" value="1"/>
</dbReference>
<feature type="domain" description="GST C-terminal" evidence="2">
    <location>
        <begin position="82"/>
        <end position="215"/>
    </location>
</feature>
<sequence length="252" mass="27755">MLIIGNHISPYARKVLIALAIKGIAFELDPVVPYFGNDAFTRLSPLRRIPVLVDGDFVLNDSTVICEYLDEAYPEPPLLPATPRDRAQARWIEEYCDSRMGESIVWKLFFQRVIGPFVWKQPTDEALVAQALDHDLPAILDWLEGVAPASGFLFGEAPLMADITPACFLRNAAMAGWTVDAGRWPRSAAWIARVWATPAFAATLPLEHIQRTTPRRDLRAALSAAGVCIASVSHDDRTPRRGVLTSGAILAP</sequence>